<protein>
    <submittedName>
        <fullName evidence="2">Uncharacterized protein</fullName>
    </submittedName>
</protein>
<reference evidence="3" key="1">
    <citation type="submission" date="2017-11" db="EMBL/GenBank/DDBJ databases">
        <authorList>
            <person name="Seth-Smith MB H."/>
        </authorList>
    </citation>
    <scope>NUCLEOTIDE SEQUENCE [LARGE SCALE GENOMIC DNA]</scope>
</reference>
<proteinExistence type="predicted"/>
<organism evidence="2 3">
    <name type="scientific">Chlamydia poikilotherma</name>
    <dbReference type="NCBI Taxonomy" id="1967783"/>
    <lineage>
        <taxon>Bacteria</taxon>
        <taxon>Pseudomonadati</taxon>
        <taxon>Chlamydiota</taxon>
        <taxon>Chlamydiia</taxon>
        <taxon>Chlamydiales</taxon>
        <taxon>Chlamydiaceae</taxon>
        <taxon>Chlamydia/Chlamydophila group</taxon>
        <taxon>Chlamydia</taxon>
    </lineage>
</organism>
<keyword evidence="3" id="KW-1185">Reference proteome</keyword>
<gene>
    <name evidence="2" type="ORF">C834K_0275</name>
</gene>
<dbReference type="KEGG" id="chla:C834K_0275"/>
<dbReference type="Proteomes" id="UP000258476">
    <property type="component" value="Chromosome"/>
</dbReference>
<sequence length="87" mass="9995">MKNKNIKKNSSIYLKKFICNIINLVDGFLEALEKQCKSLFSKEECDRALSSLIEELQKYKENLDTVATDPSNPLDNLIKLTETDLLK</sequence>
<accession>A0A3B0Q711</accession>
<dbReference type="OrthoDB" id="18211at2"/>
<feature type="coiled-coil region" evidence="1">
    <location>
        <begin position="42"/>
        <end position="69"/>
    </location>
</feature>
<dbReference type="RefSeq" id="WP_117273970.1">
    <property type="nucleotide sequence ID" value="NZ_LS992154.1"/>
</dbReference>
<evidence type="ECO:0000313" key="2">
    <source>
        <dbReference type="EMBL" id="SYX08747.1"/>
    </source>
</evidence>
<evidence type="ECO:0000256" key="1">
    <source>
        <dbReference type="SAM" id="Coils"/>
    </source>
</evidence>
<dbReference type="EMBL" id="LS992154">
    <property type="protein sequence ID" value="SYX08747.1"/>
    <property type="molecule type" value="Genomic_DNA"/>
</dbReference>
<keyword evidence="1" id="KW-0175">Coiled coil</keyword>
<name>A0A3B0Q711_9CHLA</name>
<dbReference type="AlphaFoldDB" id="A0A3B0Q711"/>
<evidence type="ECO:0000313" key="3">
    <source>
        <dbReference type="Proteomes" id="UP000258476"/>
    </source>
</evidence>